<dbReference type="InterPro" id="IPR008893">
    <property type="entry name" value="WGR_domain"/>
</dbReference>
<dbReference type="Gene3D" id="2.20.140.10">
    <property type="entry name" value="WGR domain"/>
    <property type="match status" value="1"/>
</dbReference>
<dbReference type="PROSITE" id="PS51977">
    <property type="entry name" value="WGR"/>
    <property type="match status" value="1"/>
</dbReference>
<dbReference type="InterPro" id="IPR025406">
    <property type="entry name" value="DUF4132"/>
</dbReference>
<dbReference type="EMBL" id="JAJA02000001">
    <property type="protein sequence ID" value="KWS04320.1"/>
    <property type="molecule type" value="Genomic_DNA"/>
</dbReference>
<dbReference type="Pfam" id="PF13569">
    <property type="entry name" value="DUF4132"/>
    <property type="match status" value="1"/>
</dbReference>
<sequence length="1313" mass="141727">MRRFEYVEGSSSKFWEAEQDGSDLNIRWGRIGTAGQSQTKAFADANKAAAALIKLIDEKTGKGYVEAVAAAGASIGKTADKPKADKPKPEPAAETVAAPATSPASPGAAAPHAAAAQVAAPQPAPVAAPNVAAVATNRVADAAAASVAAASDTPPWLTDGAPLDIGPDLIKLALATRRHPKPIADTDPLKLWLAAREILLAGNRIELSKTDPAWQEALAEAGERLQSRRPDGSDASTAALLALTMGYGDRDAGVPFVGFLVARHGLLKAVEHLLEAQRSLVVGTDWDRATQKHERFLTANPDRPLGSSWHGPLSEGELAFREHLAAAPQALYDECARRIVEVLPQLHPSRQISMALLLPDRPELSNELAHRYGGNGAPAQLHWLQLSATDPAAIAIARKVKIDGYTPFFGHEDMVATVLIEHGVEALDRLAPGAGYDAAGEALVAIGTPDAIEALAAAASMSKNTLARLTRAVNRWPSAAMVGLARVIANGGKDAVLLGPSLTALLRARADQVPALRPWLSPAAAQTIDKLLAQLSGPAETAAPDELPPVLAAPPWLGTRPKVLTVTGLEPLPLAAVEHWTPAEREAALDLGPWKRERFETLRNDAMAMTTLLGFKQHDVLDKSVFQEAAKAIRTRDSQALIEAWRRYKAMRTNGGWSWMPIDGTEFGQLPEELALPVWNALAGEGDSDYGVDYMLARFGLAALPGVSAAVRRRPSEHLQVALHVGTVEFAPLMARAFAKLKSVRDIGRRWLLANPEYAACGLIAPAIGKAGEARDCAASGLRLLDEQGHGALLREVAARYQREDVSAALEAMLIENPLDRYPSKRPPLPTFWQPRGWRRPVLRNGKALPDQALDHVGTMFAFPTNEGVYPGIEQLREACIGPSLADFGWDAFGAWLYAGAPSKDSWAMNVLALIGNDETARRLTPYIRAWPGEAAHARAVAGLDVLAGIGSDVALMLLNGIAQKVKFKGLQDKAREKIEEIAQARGLSAEELEDRLAPDLGLDEHGTMLLDFGTRQFRVGFDEALKPYVRDSEGARLADLPKPKKSDDAELSKQATERFKLLKKDVRTIASQQVLRLEVAMCSRRRWTVEVFEQFLAGHPLLRHLVQRLVWGVYEADADDAGYGGRLRACFRVAEDASYTTAGDDGFELPRGDSVRIGLPHALELPAADAAAFGQLFADYELLQPFAQMGRDVHALEPAEREQDKLLRWKGVVVPTGRVLGLVNKGWRRGTAQDGGGIWYFSKPLGRDWVIELTLDPGIIVGMVDEYPEQTLQEVQIGKPSSWGNMQTAERLSGLDPISASELIRDLEALRA</sequence>
<evidence type="ECO:0000313" key="3">
    <source>
        <dbReference type="EMBL" id="KWS04320.1"/>
    </source>
</evidence>
<feature type="compositionally biased region" description="Basic and acidic residues" evidence="1">
    <location>
        <begin position="78"/>
        <end position="91"/>
    </location>
</feature>
<dbReference type="SUPFAM" id="SSF142921">
    <property type="entry name" value="WGR domain-like"/>
    <property type="match status" value="1"/>
</dbReference>
<dbReference type="InterPro" id="IPR036930">
    <property type="entry name" value="WGR_dom_sf"/>
</dbReference>
<dbReference type="RefSeq" id="WP_036114507.1">
    <property type="nucleotide sequence ID" value="NZ_JAJA02000001.1"/>
</dbReference>
<dbReference type="CDD" id="cd07996">
    <property type="entry name" value="WGR_MMR_like"/>
    <property type="match status" value="1"/>
</dbReference>
<protein>
    <submittedName>
        <fullName evidence="3">Molybdate metabolism regulator</fullName>
    </submittedName>
</protein>
<comment type="caution">
    <text evidence="3">The sequence shown here is derived from an EMBL/GenBank/DDBJ whole genome shotgun (WGS) entry which is preliminary data.</text>
</comment>
<dbReference type="InterPro" id="IPR049809">
    <property type="entry name" value="YehF/YfeS-like_WGR"/>
</dbReference>
<keyword evidence="4" id="KW-1185">Reference proteome</keyword>
<evidence type="ECO:0000256" key="1">
    <source>
        <dbReference type="SAM" id="MobiDB-lite"/>
    </source>
</evidence>
<feature type="compositionally biased region" description="Low complexity" evidence="1">
    <location>
        <begin position="92"/>
        <end position="116"/>
    </location>
</feature>
<dbReference type="SMART" id="SM00773">
    <property type="entry name" value="WGR"/>
    <property type="match status" value="1"/>
</dbReference>
<dbReference type="OrthoDB" id="8859114at2"/>
<accession>A0A108U848</accession>
<proteinExistence type="predicted"/>
<organism evidence="3 4">
    <name type="scientific">Lysobacter capsici AZ78</name>
    <dbReference type="NCBI Taxonomy" id="1444315"/>
    <lineage>
        <taxon>Bacteria</taxon>
        <taxon>Pseudomonadati</taxon>
        <taxon>Pseudomonadota</taxon>
        <taxon>Gammaproteobacteria</taxon>
        <taxon>Lysobacterales</taxon>
        <taxon>Lysobacteraceae</taxon>
        <taxon>Lysobacter</taxon>
    </lineage>
</organism>
<feature type="region of interest" description="Disordered" evidence="1">
    <location>
        <begin position="78"/>
        <end position="116"/>
    </location>
</feature>
<dbReference type="Proteomes" id="UP000023435">
    <property type="component" value="Unassembled WGS sequence"/>
</dbReference>
<dbReference type="Pfam" id="PF05406">
    <property type="entry name" value="WGR"/>
    <property type="match status" value="1"/>
</dbReference>
<feature type="domain" description="WGR" evidence="2">
    <location>
        <begin position="1"/>
        <end position="78"/>
    </location>
</feature>
<evidence type="ECO:0000259" key="2">
    <source>
        <dbReference type="PROSITE" id="PS51977"/>
    </source>
</evidence>
<evidence type="ECO:0000313" key="4">
    <source>
        <dbReference type="Proteomes" id="UP000023435"/>
    </source>
</evidence>
<reference evidence="3 4" key="1">
    <citation type="journal article" date="2014" name="Genome Announc.">
        <title>Draft Genome Sequence of Lysobacter capsici AZ78, a Bacterium Antagonistic to Plant-Pathogenic Oomycetes.</title>
        <authorList>
            <person name="Puopolo G."/>
            <person name="Sonego P."/>
            <person name="Engelen K."/>
            <person name="Pertot I."/>
        </authorList>
    </citation>
    <scope>NUCLEOTIDE SEQUENCE [LARGE SCALE GENOMIC DNA]</scope>
    <source>
        <strain evidence="3 4">AZ78</strain>
    </source>
</reference>
<gene>
    <name evidence="3" type="ORF">AZ78_1869</name>
</gene>
<name>A0A108U848_9GAMM</name>